<name>A0A3A8J274_9BACT</name>
<dbReference type="SUPFAM" id="SSF56925">
    <property type="entry name" value="OMPA-like"/>
    <property type="match status" value="1"/>
</dbReference>
<evidence type="ECO:0000313" key="1">
    <source>
        <dbReference type="EMBL" id="RKG86314.1"/>
    </source>
</evidence>
<organism evidence="1 2">
    <name type="scientific">Corallococcus terminator</name>
    <dbReference type="NCBI Taxonomy" id="2316733"/>
    <lineage>
        <taxon>Bacteria</taxon>
        <taxon>Pseudomonadati</taxon>
        <taxon>Myxococcota</taxon>
        <taxon>Myxococcia</taxon>
        <taxon>Myxococcales</taxon>
        <taxon>Cystobacterineae</taxon>
        <taxon>Myxococcaceae</taxon>
        <taxon>Corallococcus</taxon>
    </lineage>
</organism>
<dbReference type="InterPro" id="IPR011250">
    <property type="entry name" value="OMP/PagP_B-barrel"/>
</dbReference>
<dbReference type="AlphaFoldDB" id="A0A3A8J274"/>
<protein>
    <recommendedName>
        <fullName evidence="3">Outer membrane protein beta-barrel domain-containing protein</fullName>
    </recommendedName>
</protein>
<sequence length="201" mass="21849">MVSLFLLWAAPVEAQPLEPKGAGFALGFRAAYGIPLGNAVGNVKMTDVIGETVSPQVELAYFFNSRLSLGVYFQLGFGRSPDACFEALCGSNVRRYGIDLDYHFQPGAFVSPWIGVGLGFENATVQFEDEAAALGSLPYEGFDLGHAHVGVDLRINRTMAVGPYLSASLGQYRRSGSHDFSSDGRRVHAWIQPGVRMQLHF</sequence>
<dbReference type="EMBL" id="RAVZ01000116">
    <property type="protein sequence ID" value="RKG86314.1"/>
    <property type="molecule type" value="Genomic_DNA"/>
</dbReference>
<dbReference type="Proteomes" id="UP000268094">
    <property type="component" value="Unassembled WGS sequence"/>
</dbReference>
<gene>
    <name evidence="1" type="ORF">D7V88_18165</name>
</gene>
<evidence type="ECO:0000313" key="2">
    <source>
        <dbReference type="Proteomes" id="UP000268094"/>
    </source>
</evidence>
<proteinExistence type="predicted"/>
<comment type="caution">
    <text evidence="1">The sequence shown here is derived from an EMBL/GenBank/DDBJ whole genome shotgun (WGS) entry which is preliminary data.</text>
</comment>
<evidence type="ECO:0008006" key="3">
    <source>
        <dbReference type="Google" id="ProtNLM"/>
    </source>
</evidence>
<dbReference type="Gene3D" id="2.40.160.20">
    <property type="match status" value="1"/>
</dbReference>
<keyword evidence="2" id="KW-1185">Reference proteome</keyword>
<accession>A0A3A8J274</accession>
<reference evidence="2" key="1">
    <citation type="submission" date="2018-09" db="EMBL/GenBank/DDBJ databases">
        <authorList>
            <person name="Livingstone P.G."/>
            <person name="Whitworth D.E."/>
        </authorList>
    </citation>
    <scope>NUCLEOTIDE SEQUENCE [LARGE SCALE GENOMIC DNA]</scope>
    <source>
        <strain evidence="2">CA054A</strain>
    </source>
</reference>